<keyword evidence="11" id="KW-1185">Reference proteome</keyword>
<evidence type="ECO:0000256" key="3">
    <source>
        <dbReference type="ARBA" id="ARBA00007188"/>
    </source>
</evidence>
<dbReference type="FunFam" id="3.40.50.300:FF:000764">
    <property type="entry name" value="Midasin"/>
    <property type="match status" value="1"/>
</dbReference>
<dbReference type="Pfam" id="PF07728">
    <property type="entry name" value="AAA_5"/>
    <property type="match status" value="5"/>
</dbReference>
<reference evidence="10 11" key="1">
    <citation type="submission" date="2010-05" db="EMBL/GenBank/DDBJ databases">
        <title>The Genome Sequence of Thecamonas trahens ATCC 50062.</title>
        <authorList>
            <consortium name="The Broad Institute Genome Sequencing Platform"/>
            <person name="Russ C."/>
            <person name="Cuomo C."/>
            <person name="Shea T."/>
            <person name="Young S.K."/>
            <person name="Zeng Q."/>
            <person name="Koehrsen M."/>
            <person name="Haas B."/>
            <person name="Borodovsky M."/>
            <person name="Guigo R."/>
            <person name="Alvarado L."/>
            <person name="Berlin A."/>
            <person name="Bochicchio J."/>
            <person name="Borenstein D."/>
            <person name="Chapman S."/>
            <person name="Chen Z."/>
            <person name="Freedman E."/>
            <person name="Gellesch M."/>
            <person name="Goldberg J."/>
            <person name="Griggs A."/>
            <person name="Gujja S."/>
            <person name="Heilman E."/>
            <person name="Heiman D."/>
            <person name="Hepburn T."/>
            <person name="Howarth C."/>
            <person name="Jen D."/>
            <person name="Larson L."/>
            <person name="Mehta T."/>
            <person name="Park D."/>
            <person name="Pearson M."/>
            <person name="Roberts A."/>
            <person name="Saif S."/>
            <person name="Shenoy N."/>
            <person name="Sisk P."/>
            <person name="Stolte C."/>
            <person name="Sykes S."/>
            <person name="Thomson T."/>
            <person name="Walk T."/>
            <person name="White J."/>
            <person name="Yandava C."/>
            <person name="Burger G."/>
            <person name="Gray M.W."/>
            <person name="Holland P.W.H."/>
            <person name="King N."/>
            <person name="Lang F.B.F."/>
            <person name="Roger A.J."/>
            <person name="Ruiz-Trillo I."/>
            <person name="Lander E."/>
            <person name="Nusbaum C."/>
        </authorList>
    </citation>
    <scope>NUCLEOTIDE SEQUENCE [LARGE SCALE GENOMIC DNA]</scope>
    <source>
        <strain evidence="10 11">ATCC 50062</strain>
    </source>
</reference>
<dbReference type="eggNOG" id="KOG1808">
    <property type="taxonomic scope" value="Eukaryota"/>
</dbReference>
<evidence type="ECO:0000256" key="5">
    <source>
        <dbReference type="ARBA" id="ARBA00022741"/>
    </source>
</evidence>
<feature type="domain" description="AAA+ ATPase" evidence="9">
    <location>
        <begin position="616"/>
        <end position="854"/>
    </location>
</feature>
<proteinExistence type="inferred from homology"/>
<sequence length="2888" mass="304914">MTFSDSATAAPVILPAFRPLIPELVLRLRAAHAANPLPLAAFERAALGLAHALLLAPHTLELALPFFATSPPLLRRLESLLPIDPAADDGGDASEASSEPAPPALELAQDDIDGLDAALRAAFLLLCVAPAAFKPLLASALPLRLVAHLPALPPVLARFGLALATLVLDLPAKQRQAIEARLAPLLPAEEESVPYAWLTALRAAHGAALAAAPLAPPSHPAACRWPVTAAALSHEHMVDVCGVLLARATRASAAPAVDAATASEPFVLTASAERNLTSLASAVSLAMPTLVRGPPGCGKSALITHLGATLGVPTTVKLHLSDQTDAKSLLGGYVCGEAPGEFVWQPGTLTRCLLDGNWLVIEDLDAAPPELLSTLIPVLESRSVLIPGRGLRIAAAPSFRLFATLTDRYALASSSAAARAASTPLAHLWHTVKLAPLAEDELVAVVAARFPRLACLASRLVGVYVSIAHLPPSAPISTTLRLSIELTPRDLLRFVARLPLLGLGSDSALEHALAGTQATAEVVLQAALSAFCAKLPKRELQDELARYIANTCLNLPAARAEYYMYDHTPELSSTASSLTIGPLTLPTEAPPAQAPHFALTSTFLRLALQMGIAVSLAEPLLLIGETGSGKTTALQFLASALGVALRVQNLNQQTDVTELLGGFKPVNMRLLLAPLLDEFDQLFGATFSRSANAKFLKKLHGAFARSRWSVLLRGMTSALSMLESRDNLRPNLRTRWSALAASLDALAKQKDALTSSFAFAFVEGDLVRALRAGDWVLLDEINLASPAALECLTGLLEPAGSAYLFLTERGDVQALRPHPNFRLFAAMNPATDVGKQDLPPGIRSRFSQFYVPELTSATDLGLVVRAYLHGVFPSPPVQPVVAFYSAARAAATSSLTDGAGLRPVYSLRTLTRALSFTAQLGPAYGLERALYEGFSMAFMTQLSAAAQDELGSIMTDTLLASRKLHQLTKPPAHPGDGHVLFEHFWLSTGPNKPVVNPKFILTRTVRMHLKNLARGILAGKYPILLQGPTSAGKTSMVEYLAAATGHDFVRINNHEHTDLQEYIGSYVAGPSGSLVFQEGLLVQAVRSGSWLVLDELNLAPSEVLEALNRLLDDNRELFIPETGARITPHPAFRLFATQNPPGLYGGRKVLSKAFANRFLQLHVEDIPADELAVIIEKRCAMPKSYATKMVAVMTQLQRVRSNDAVFAGKHGFITPRDLFRWAERSPSGYDQLALAGYMLLAERLRSDAEKAHVATALAQHLKAVVSLRDSSHADDLVLTPGLTRMLALVAAAIAAGESVLLVGATGAGKTTVCQLLARLRGQRLVILNVHQHTETSDFLGSLRPLRNRSALAAELGEKLAAASALAPAIAALGDDVDLDSLIAAYRDLPQAARAEDPELAGLDELVDAHGTLFAWYDGPLPAAMKAGDMFLIDEISLAEDAVLERLNSVLEPSKTLVLAEKGGDAPETLRGAPGFAKELSPALRNRFTEIWVPPLTAACDLAAILDAHIAPAIRDAFPGLVIYMLYLIRFLKAPHEIAPPSPSHRDLAHAATALRNALASDTTRPALLNWSLDEDAAALGTSGAASLVISIRDMLAWAAFINITAEELGIELAALHGAAIVFLDGLASPAGADVAADAYSFLAALLDFDLPSADQRSAANPLNSSLAFQIDADAGRVGIPPFMIPASPDAVRAALAAGSAGTVDFAFDAPTPSANALRVLRALQLPGKPILLEGSPGVGKTSLVVALARAAGKRVVRINLSEQTDIMDLFGSDLPVEGGAPGQFAWRDGVFLQALRAGDWVLLDELNLASQSVLEGLNACLDHRAEVFIPELGRTFPASPHFRLFACQNPLEQGGGRKGLPKSFLNRFTQVYLSELTRVDLLAILRAKFPTLAPAALSAMVDFNAAATAAITRDRAFARAGAPWEFNLRDTARWCELVVAHPDVHWATWISLMYLVRMRTPADVNAMVALFERVTGEQLPPAVRLDALPALAVAPDAVRVGLASVPRLPGAQKALLLGAQPALPLEAQRKPLEALLKTLEMRWMAILVGPPASGKTSLVRAAAGLTGHALVELAMNHSIDAMELLGGFEQMDLVRHAQELKGMLGPLVRTVLASGLVVASSPGAAPGVAAAATALGHAWHAFPNDASADAALSALDTIVELVAKLNDAVGCEPGVVDGLETVSAKLARLPRGVDSTVGRFEWLDGALISALESGAWVLLDNANLASAAVLDRLNPLLEPNGVLTVTERGMVDGEVKVIVPHPEFRLILALDPQFGEVSRAMRNRGVEIVLPVPSSERDLLALTAAAGVPGKVLPLALTAAHTSVPGASLTQLRDASALVVNALEREAVPVAPILSSVVSEVYGPDAVVPSTAALVHAAGGTLTAAGLWPRLTTLGALARSPATARATDVTEVSRWLLEAAAASAFGIVWDEAFASLEHSARAAGLDAILVRHLSPADWCLLPACYASGERATDEAPRPLASGAEQALAAAAAASGDEHYVLFIALVLALEAVDADELDAVVRGLAGAVRSLRRVADAVQTAVGTTDCSARVAESMTKLTRALGLAEYVVTTYVELPFRSRLRDLWAGSVAGASAADVAAVATLGGNVSILARMLYQGYCWTEHMAEAGELEASSMSLLQLSAGVASGDVDGAHVWGLYTWWLAPLLCHAEDDLITLLSSGAVAAESYEGVERIAVSLHQIFGLLAQVRSPADWDFATRQAFLLRWRWLSALMRSEAMVAAWSAATRDAMDALDRVARGEGIISDDVLYFEGFRRLGLVSERARALHATVSSAEGIIDGPRFEILVDGLAAAFWADARIGPEASDDTTRDALMDALEASISGVVSSMAKGAASQELLAQNNESVGGGDDSVVGALKALAQASAKMRLLS</sequence>
<evidence type="ECO:0000313" key="11">
    <source>
        <dbReference type="Proteomes" id="UP000054408"/>
    </source>
</evidence>
<evidence type="ECO:0000256" key="2">
    <source>
        <dbReference type="ARBA" id="ARBA00004642"/>
    </source>
</evidence>
<protein>
    <recommendedName>
        <fullName evidence="4">Midasin</fullName>
    </recommendedName>
</protein>
<dbReference type="OMA" id="KRCAIAP"/>
<keyword evidence="6" id="KW-0067">ATP-binding</keyword>
<dbReference type="Pfam" id="PF17867">
    <property type="entry name" value="AAA_lid_7"/>
    <property type="match status" value="3"/>
</dbReference>
<dbReference type="EMBL" id="GL349526">
    <property type="protein sequence ID" value="KNC56498.1"/>
    <property type="molecule type" value="Genomic_DNA"/>
</dbReference>
<evidence type="ECO:0000256" key="1">
    <source>
        <dbReference type="ARBA" id="ARBA00004604"/>
    </source>
</evidence>
<dbReference type="InterPro" id="IPR041190">
    <property type="entry name" value="Midasin_AAA_lid_5"/>
</dbReference>
<dbReference type="FunFam" id="3.40.50.300:FF:000582">
    <property type="entry name" value="Midasin"/>
    <property type="match status" value="1"/>
</dbReference>
<feature type="domain" description="AAA+ ATPase" evidence="9">
    <location>
        <begin position="1726"/>
        <end position="1912"/>
    </location>
</feature>
<comment type="similarity">
    <text evidence="3">Belongs to the midasin family.</text>
</comment>
<feature type="domain" description="AAA+ ATPase" evidence="9">
    <location>
        <begin position="1295"/>
        <end position="1497"/>
    </location>
</feature>
<dbReference type="SMART" id="SM00382">
    <property type="entry name" value="AAA"/>
    <property type="match status" value="4"/>
</dbReference>
<feature type="domain" description="AAA+ ATPase" evidence="9">
    <location>
        <begin position="1019"/>
        <end position="1168"/>
    </location>
</feature>
<evidence type="ECO:0000256" key="7">
    <source>
        <dbReference type="ARBA" id="ARBA00023186"/>
    </source>
</evidence>
<dbReference type="GO" id="GO:0000027">
    <property type="term" value="P:ribosomal large subunit assembly"/>
    <property type="evidence" value="ECO:0007669"/>
    <property type="project" value="TreeGrafter"/>
</dbReference>
<dbReference type="GO" id="GO:0016887">
    <property type="term" value="F:ATP hydrolysis activity"/>
    <property type="evidence" value="ECO:0007669"/>
    <property type="project" value="InterPro"/>
</dbReference>
<gene>
    <name evidence="10" type="ORF">AMSG_11499</name>
</gene>
<dbReference type="Pfam" id="PF17865">
    <property type="entry name" value="AAA_lid_5"/>
    <property type="match status" value="1"/>
</dbReference>
<dbReference type="InterPro" id="IPR003593">
    <property type="entry name" value="AAA+_ATPase"/>
</dbReference>
<dbReference type="OrthoDB" id="422220at2759"/>
<dbReference type="CDD" id="cd00009">
    <property type="entry name" value="AAA"/>
    <property type="match status" value="2"/>
</dbReference>
<evidence type="ECO:0000256" key="4">
    <source>
        <dbReference type="ARBA" id="ARBA00017143"/>
    </source>
</evidence>
<dbReference type="InterPro" id="IPR011704">
    <property type="entry name" value="ATPase_dyneun-rel_AAA"/>
</dbReference>
<dbReference type="GO" id="GO:0005730">
    <property type="term" value="C:nucleolus"/>
    <property type="evidence" value="ECO:0007669"/>
    <property type="project" value="UniProtKB-SubCell"/>
</dbReference>
<evidence type="ECO:0000313" key="10">
    <source>
        <dbReference type="EMBL" id="KNC56498.1"/>
    </source>
</evidence>
<dbReference type="PANTHER" id="PTHR48103:SF2">
    <property type="entry name" value="MIDASIN"/>
    <property type="match status" value="1"/>
</dbReference>
<dbReference type="SUPFAM" id="SSF52540">
    <property type="entry name" value="P-loop containing nucleoside triphosphate hydrolases"/>
    <property type="match status" value="6"/>
</dbReference>
<comment type="subcellular location">
    <subcellularLocation>
        <location evidence="1">Nucleus</location>
        <location evidence="1">Nucleolus</location>
    </subcellularLocation>
    <subcellularLocation>
        <location evidence="2">Nucleus</location>
        <location evidence="2">Nucleoplasm</location>
    </subcellularLocation>
</comment>
<dbReference type="InterPro" id="IPR040848">
    <property type="entry name" value="AAA_lid_7"/>
</dbReference>
<organism evidence="10 11">
    <name type="scientific">Thecamonas trahens ATCC 50062</name>
    <dbReference type="NCBI Taxonomy" id="461836"/>
    <lineage>
        <taxon>Eukaryota</taxon>
        <taxon>Apusozoa</taxon>
        <taxon>Apusomonadida</taxon>
        <taxon>Apusomonadidae</taxon>
        <taxon>Thecamonas</taxon>
    </lineage>
</organism>
<dbReference type="PANTHER" id="PTHR48103">
    <property type="entry name" value="MIDASIN-RELATED"/>
    <property type="match status" value="1"/>
</dbReference>
<name>A0A0L0DY65_THETB</name>
<evidence type="ECO:0000256" key="8">
    <source>
        <dbReference type="ARBA" id="ARBA00023242"/>
    </source>
</evidence>
<keyword evidence="5" id="KW-0547">Nucleotide-binding</keyword>
<dbReference type="GO" id="GO:0005654">
    <property type="term" value="C:nucleoplasm"/>
    <property type="evidence" value="ECO:0007669"/>
    <property type="project" value="UniProtKB-SubCell"/>
</dbReference>
<dbReference type="RefSeq" id="XP_013752628.1">
    <property type="nucleotide sequence ID" value="XM_013897174.1"/>
</dbReference>
<dbReference type="InterPro" id="IPR048617">
    <property type="entry name" value="MDN1_AAA_lid_4"/>
</dbReference>
<accession>A0A0L0DY65</accession>
<evidence type="ECO:0000256" key="6">
    <source>
        <dbReference type="ARBA" id="ARBA00022840"/>
    </source>
</evidence>
<dbReference type="STRING" id="461836.A0A0L0DY65"/>
<keyword evidence="7" id="KW-0143">Chaperone</keyword>
<dbReference type="FunFam" id="3.40.50.300:FF:001887">
    <property type="entry name" value="Midasin"/>
    <property type="match status" value="1"/>
</dbReference>
<dbReference type="GO" id="GO:0000055">
    <property type="term" value="P:ribosomal large subunit export from nucleus"/>
    <property type="evidence" value="ECO:0007669"/>
    <property type="project" value="TreeGrafter"/>
</dbReference>
<dbReference type="GeneID" id="25569438"/>
<dbReference type="Pfam" id="PF21108">
    <property type="entry name" value="MDN1_4th"/>
    <property type="match status" value="1"/>
</dbReference>
<dbReference type="FunFam" id="3.40.50.300:FF:000142">
    <property type="entry name" value="Midasin"/>
    <property type="match status" value="1"/>
</dbReference>
<dbReference type="Gene3D" id="3.40.50.300">
    <property type="entry name" value="P-loop containing nucleotide triphosphate hydrolases"/>
    <property type="match status" value="6"/>
</dbReference>
<dbReference type="GO" id="GO:0005524">
    <property type="term" value="F:ATP binding"/>
    <property type="evidence" value="ECO:0007669"/>
    <property type="project" value="UniProtKB-KW"/>
</dbReference>
<dbReference type="Proteomes" id="UP000054408">
    <property type="component" value="Unassembled WGS sequence"/>
</dbReference>
<dbReference type="InterPro" id="IPR027417">
    <property type="entry name" value="P-loop_NTPase"/>
</dbReference>
<keyword evidence="8" id="KW-0539">Nucleus</keyword>
<dbReference type="GO" id="GO:0030687">
    <property type="term" value="C:preribosome, large subunit precursor"/>
    <property type="evidence" value="ECO:0007669"/>
    <property type="project" value="TreeGrafter"/>
</dbReference>
<evidence type="ECO:0000259" key="9">
    <source>
        <dbReference type="SMART" id="SM00382"/>
    </source>
</evidence>